<dbReference type="AlphaFoldDB" id="A0A3R5TLU9"/>
<feature type="non-terminal residue" evidence="1">
    <location>
        <position position="1"/>
    </location>
</feature>
<evidence type="ECO:0008006" key="3">
    <source>
        <dbReference type="Google" id="ProtNLM"/>
    </source>
</evidence>
<proteinExistence type="predicted"/>
<dbReference type="Gene3D" id="3.40.50.410">
    <property type="entry name" value="von Willebrand factor, type A domain"/>
    <property type="match status" value="1"/>
</dbReference>
<dbReference type="SUPFAM" id="SSF53300">
    <property type="entry name" value="vWA-like"/>
    <property type="match status" value="1"/>
</dbReference>
<keyword evidence="2" id="KW-1185">Reference proteome</keyword>
<organism evidence="1 2">
    <name type="scientific">Mytilus galloprovincialis</name>
    <name type="common">Mediterranean mussel</name>
    <dbReference type="NCBI Taxonomy" id="29158"/>
    <lineage>
        <taxon>Eukaryota</taxon>
        <taxon>Metazoa</taxon>
        <taxon>Spiralia</taxon>
        <taxon>Lophotrochozoa</taxon>
        <taxon>Mollusca</taxon>
        <taxon>Bivalvia</taxon>
        <taxon>Autobranchia</taxon>
        <taxon>Pteriomorphia</taxon>
        <taxon>Mytilida</taxon>
        <taxon>Mytiloidea</taxon>
        <taxon>Mytilidae</taxon>
        <taxon>Mytilinae</taxon>
        <taxon>Mytilus</taxon>
    </lineage>
</organism>
<evidence type="ECO:0000313" key="1">
    <source>
        <dbReference type="EMBL" id="OPL20665.1"/>
    </source>
</evidence>
<evidence type="ECO:0000313" key="2">
    <source>
        <dbReference type="Proteomes" id="UP000266721"/>
    </source>
</evidence>
<dbReference type="Proteomes" id="UP000266721">
    <property type="component" value="Unassembled WGS sequence"/>
</dbReference>
<sequence>MTKLVIRQSIDNGLSPFLNEHILSGKIQRGRHGHDVILVLDCSDRMRGQKFTIMIEAAKTYVNGIKQVRMTRLLEDNIGLAVFGGTSGLLVESTSNYDLVLEKICEDHSN</sequence>
<dbReference type="InterPro" id="IPR036465">
    <property type="entry name" value="vWFA_dom_sf"/>
</dbReference>
<reference evidence="1 2" key="1">
    <citation type="journal article" date="2016" name="PLoS ONE">
        <title>A First Insight into the Genome of the Filter-Feeder Mussel Mytilus galloprovincialis.</title>
        <authorList>
            <person name="Murgarella M."/>
            <person name="Puiu D."/>
            <person name="Novoa B."/>
            <person name="Figueras A."/>
            <person name="Posada D."/>
            <person name="Canchaya C."/>
        </authorList>
    </citation>
    <scope>NUCLEOTIDE SEQUENCE [LARGE SCALE GENOMIC DNA]</scope>
    <source>
        <tissue evidence="1">Muscle</tissue>
    </source>
</reference>
<protein>
    <recommendedName>
        <fullName evidence="3">VWFA domain-containing protein</fullName>
    </recommendedName>
</protein>
<name>A0A3R5TLU9_MYTGA</name>
<accession>A0A3R5TLU9</accession>
<dbReference type="EMBL" id="KV602739">
    <property type="protein sequence ID" value="OPL20665.1"/>
    <property type="molecule type" value="Genomic_DNA"/>
</dbReference>
<gene>
    <name evidence="1" type="ORF">AM593_00735</name>
</gene>